<dbReference type="EMBL" id="SSMQ01000044">
    <property type="protein sequence ID" value="TKD00757.1"/>
    <property type="molecule type" value="Genomic_DNA"/>
</dbReference>
<name>A0A4U1J165_9BACT</name>
<organism evidence="1 2">
    <name type="scientific">Polyangium fumosum</name>
    <dbReference type="NCBI Taxonomy" id="889272"/>
    <lineage>
        <taxon>Bacteria</taxon>
        <taxon>Pseudomonadati</taxon>
        <taxon>Myxococcota</taxon>
        <taxon>Polyangia</taxon>
        <taxon>Polyangiales</taxon>
        <taxon>Polyangiaceae</taxon>
        <taxon>Polyangium</taxon>
    </lineage>
</organism>
<dbReference type="Pfam" id="PF03692">
    <property type="entry name" value="CxxCxxCC"/>
    <property type="match status" value="1"/>
</dbReference>
<reference evidence="1 2" key="1">
    <citation type="submission" date="2019-04" db="EMBL/GenBank/DDBJ databases">
        <authorList>
            <person name="Li Y."/>
            <person name="Wang J."/>
        </authorList>
    </citation>
    <scope>NUCLEOTIDE SEQUENCE [LARGE SCALE GENOMIC DNA]</scope>
    <source>
        <strain evidence="1 2">DSM 14668</strain>
    </source>
</reference>
<evidence type="ECO:0000313" key="1">
    <source>
        <dbReference type="EMBL" id="TKD00757.1"/>
    </source>
</evidence>
<comment type="caution">
    <text evidence="1">The sequence shown here is derived from an EMBL/GenBank/DDBJ whole genome shotgun (WGS) entry which is preliminary data.</text>
</comment>
<sequence>MPEPLKNRFTFELGTPEGTLRANLAIPAEPMRLADLSRLVMPLDDQIVALGVKKHLPTLGAISCKKGCDSCCYQLVPVSPPEAFMIHDLVSAMPETRQEEVLTRVVDAEAALESFGLDEASFSGMANDDELRKLLIAWHHQGVACPFLERGTCTAYTSRPSGCREYLVTSPAENCTKLGEAVIRRMPLSIRMSLALSRVAARLLGGEPTIFPLTLAIGWAEAHEEEGQRRFDGFMLVNMLLEELSGGKPADKPS</sequence>
<evidence type="ECO:0000313" key="2">
    <source>
        <dbReference type="Proteomes" id="UP000309215"/>
    </source>
</evidence>
<dbReference type="AlphaFoldDB" id="A0A4U1J165"/>
<dbReference type="Proteomes" id="UP000309215">
    <property type="component" value="Unassembled WGS sequence"/>
</dbReference>
<keyword evidence="2" id="KW-1185">Reference proteome</keyword>
<accession>A0A4U1J165</accession>
<dbReference type="InterPro" id="IPR005358">
    <property type="entry name" value="Puta_zinc/iron-chelating_dom"/>
</dbReference>
<proteinExistence type="predicted"/>
<evidence type="ECO:0008006" key="3">
    <source>
        <dbReference type="Google" id="ProtNLM"/>
    </source>
</evidence>
<protein>
    <recommendedName>
        <fullName evidence="3">YkgJ family cysteine cluster protein</fullName>
    </recommendedName>
</protein>
<dbReference type="OrthoDB" id="9810361at2"/>
<gene>
    <name evidence="1" type="ORF">E8A74_33055</name>
</gene>
<dbReference type="RefSeq" id="WP_136933110.1">
    <property type="nucleotide sequence ID" value="NZ_SSMQ01000044.1"/>
</dbReference>